<dbReference type="Proteomes" id="UP000565724">
    <property type="component" value="Unassembled WGS sequence"/>
</dbReference>
<protein>
    <submittedName>
        <fullName evidence="1">DUF937 domain-containing protein</fullName>
    </submittedName>
</protein>
<gene>
    <name evidence="1" type="ORF">HP550_13280</name>
</gene>
<evidence type="ECO:0000313" key="2">
    <source>
        <dbReference type="Proteomes" id="UP000565724"/>
    </source>
</evidence>
<evidence type="ECO:0000313" key="1">
    <source>
        <dbReference type="EMBL" id="NUU18223.1"/>
    </source>
</evidence>
<dbReference type="InterPro" id="IPR009282">
    <property type="entry name" value="DUF937"/>
</dbReference>
<keyword evidence="2" id="KW-1185">Reference proteome</keyword>
<dbReference type="Pfam" id="PF06078">
    <property type="entry name" value="DUF937"/>
    <property type="match status" value="1"/>
</dbReference>
<comment type="caution">
    <text evidence="1">The sequence shown here is derived from an EMBL/GenBank/DDBJ whole genome shotgun (WGS) entry which is preliminary data.</text>
</comment>
<sequence>MAALDDLTAAIPIDQLAAKLGVDTATAQSAVAAALPALLGGIEANAQDPAGAASLSKALGTKDPALVEGGVDLDQVDTDDGAKIVRNVFGSNQDQVVAALGSDSRTPDQSIIAKVLPMLAPIVMAFLAKQLAGRSGSTTSGAAEGGGSGGGGLGDVLGGVLGGGGSGGGLGDVLGGLLGGSSGGIGDVLGGLLGGGKR</sequence>
<accession>A0A7Y6A1T9</accession>
<organism evidence="1 2">
    <name type="scientific">Cellulomonas humilata</name>
    <dbReference type="NCBI Taxonomy" id="144055"/>
    <lineage>
        <taxon>Bacteria</taxon>
        <taxon>Bacillati</taxon>
        <taxon>Actinomycetota</taxon>
        <taxon>Actinomycetes</taxon>
        <taxon>Micrococcales</taxon>
        <taxon>Cellulomonadaceae</taxon>
        <taxon>Cellulomonas</taxon>
    </lineage>
</organism>
<proteinExistence type="predicted"/>
<name>A0A7Y6A1T9_9CELL</name>
<dbReference type="AlphaFoldDB" id="A0A7Y6A1T9"/>
<dbReference type="RefSeq" id="WP_175348135.1">
    <property type="nucleotide sequence ID" value="NZ_JABMCI010000066.1"/>
</dbReference>
<dbReference type="EMBL" id="JABMCI010000066">
    <property type="protein sequence ID" value="NUU18223.1"/>
    <property type="molecule type" value="Genomic_DNA"/>
</dbReference>
<reference evidence="1 2" key="1">
    <citation type="submission" date="2020-05" db="EMBL/GenBank/DDBJ databases">
        <title>Genome Sequencing of Type Strains.</title>
        <authorList>
            <person name="Lemaire J.F."/>
            <person name="Inderbitzin P."/>
            <person name="Gregorio O.A."/>
            <person name="Collins S.B."/>
            <person name="Wespe N."/>
            <person name="Knight-Connoni V."/>
        </authorList>
    </citation>
    <scope>NUCLEOTIDE SEQUENCE [LARGE SCALE GENOMIC DNA]</scope>
    <source>
        <strain evidence="1 2">ATCC 25174</strain>
    </source>
</reference>